<reference evidence="1 2" key="1">
    <citation type="submission" date="2023-07" db="EMBL/GenBank/DDBJ databases">
        <title>Sorghum-associated microbial communities from plants grown in Nebraska, USA.</title>
        <authorList>
            <person name="Schachtman D."/>
        </authorList>
    </citation>
    <scope>NUCLEOTIDE SEQUENCE [LARGE SCALE GENOMIC DNA]</scope>
    <source>
        <strain evidence="1 2">3773</strain>
    </source>
</reference>
<comment type="caution">
    <text evidence="1">The sequence shown here is derived from an EMBL/GenBank/DDBJ whole genome shotgun (WGS) entry which is preliminary data.</text>
</comment>
<dbReference type="Proteomes" id="UP001255185">
    <property type="component" value="Unassembled WGS sequence"/>
</dbReference>
<dbReference type="EMBL" id="JAVDVI010000018">
    <property type="protein sequence ID" value="MDR6969275.1"/>
    <property type="molecule type" value="Genomic_DNA"/>
</dbReference>
<protein>
    <submittedName>
        <fullName evidence="1">Uncharacterized protein</fullName>
    </submittedName>
</protein>
<evidence type="ECO:0000313" key="2">
    <source>
        <dbReference type="Proteomes" id="UP001255185"/>
    </source>
</evidence>
<sequence>MLIIILFQTHLALLIYNISKISIATIVGTISDKALSFISKFRAFIFDVVENQTNKIGKSVIKATIGINIILVKHPEEFLLFES</sequence>
<organism evidence="1 2">
    <name type="scientific">Flavobacterium arsenatis</name>
    <dbReference type="NCBI Taxonomy" id="1484332"/>
    <lineage>
        <taxon>Bacteria</taxon>
        <taxon>Pseudomonadati</taxon>
        <taxon>Bacteroidota</taxon>
        <taxon>Flavobacteriia</taxon>
        <taxon>Flavobacteriales</taxon>
        <taxon>Flavobacteriaceae</taxon>
        <taxon>Flavobacterium</taxon>
    </lineage>
</organism>
<keyword evidence="2" id="KW-1185">Reference proteome</keyword>
<accession>A0ABU1TTS1</accession>
<name>A0ABU1TTS1_9FLAO</name>
<proteinExistence type="predicted"/>
<gene>
    <name evidence="1" type="ORF">J2X31_003305</name>
</gene>
<evidence type="ECO:0000313" key="1">
    <source>
        <dbReference type="EMBL" id="MDR6969275.1"/>
    </source>
</evidence>